<dbReference type="GO" id="GO:0003676">
    <property type="term" value="F:nucleic acid binding"/>
    <property type="evidence" value="ECO:0007669"/>
    <property type="project" value="InterPro"/>
</dbReference>
<dbReference type="PANTHER" id="PTHR47326:SF1">
    <property type="entry name" value="HTH PSQ-TYPE DOMAIN-CONTAINING PROTEIN"/>
    <property type="match status" value="1"/>
</dbReference>
<keyword evidence="2" id="KW-1185">Reference proteome</keyword>
<dbReference type="PANTHER" id="PTHR47326">
    <property type="entry name" value="TRANSPOSABLE ELEMENT TC3 TRANSPOSASE-LIKE PROTEIN"/>
    <property type="match status" value="1"/>
</dbReference>
<evidence type="ECO:0000313" key="1">
    <source>
        <dbReference type="EMBL" id="EFN70918.1"/>
    </source>
</evidence>
<feature type="non-terminal residue" evidence="1">
    <location>
        <position position="1"/>
    </location>
</feature>
<proteinExistence type="predicted"/>
<name>E2A6M2_CAMFO</name>
<dbReference type="OMA" id="YQTVESR"/>
<dbReference type="Gene3D" id="3.30.420.10">
    <property type="entry name" value="Ribonuclease H-like superfamily/Ribonuclease H"/>
    <property type="match status" value="1"/>
</dbReference>
<feature type="non-terminal residue" evidence="1">
    <location>
        <position position="72"/>
    </location>
</feature>
<dbReference type="EMBL" id="GL437155">
    <property type="protein sequence ID" value="EFN70918.1"/>
    <property type="molecule type" value="Genomic_DNA"/>
</dbReference>
<organism evidence="2">
    <name type="scientific">Camponotus floridanus</name>
    <name type="common">Florida carpenter ant</name>
    <dbReference type="NCBI Taxonomy" id="104421"/>
    <lineage>
        <taxon>Eukaryota</taxon>
        <taxon>Metazoa</taxon>
        <taxon>Ecdysozoa</taxon>
        <taxon>Arthropoda</taxon>
        <taxon>Hexapoda</taxon>
        <taxon>Insecta</taxon>
        <taxon>Pterygota</taxon>
        <taxon>Neoptera</taxon>
        <taxon>Endopterygota</taxon>
        <taxon>Hymenoptera</taxon>
        <taxon>Apocrita</taxon>
        <taxon>Aculeata</taxon>
        <taxon>Formicoidea</taxon>
        <taxon>Formicidae</taxon>
        <taxon>Formicinae</taxon>
        <taxon>Camponotus</taxon>
    </lineage>
</organism>
<dbReference type="Proteomes" id="UP000000311">
    <property type="component" value="Unassembled WGS sequence"/>
</dbReference>
<reference evidence="1 2" key="1">
    <citation type="journal article" date="2010" name="Science">
        <title>Genomic comparison of the ants Camponotus floridanus and Harpegnathos saltator.</title>
        <authorList>
            <person name="Bonasio R."/>
            <person name="Zhang G."/>
            <person name="Ye C."/>
            <person name="Mutti N.S."/>
            <person name="Fang X."/>
            <person name="Qin N."/>
            <person name="Donahue G."/>
            <person name="Yang P."/>
            <person name="Li Q."/>
            <person name="Li C."/>
            <person name="Zhang P."/>
            <person name="Huang Z."/>
            <person name="Berger S.L."/>
            <person name="Reinberg D."/>
            <person name="Wang J."/>
            <person name="Liebig J."/>
        </authorList>
    </citation>
    <scope>NUCLEOTIDE SEQUENCE [LARGE SCALE GENOMIC DNA]</scope>
    <source>
        <strain evidence="2">C129</strain>
    </source>
</reference>
<protein>
    <submittedName>
        <fullName evidence="1">Uncharacterized protein</fullName>
    </submittedName>
</protein>
<gene>
    <name evidence="1" type="ORF">EAG_03291</name>
</gene>
<sequence length="72" mass="8564">SPDLSPLDFFFWGYLKDRVYKIKPQNLNDLQVRIIDEVALITPEILQNVQTNFYDRLAHCQTVEGRQFEHLL</sequence>
<dbReference type="InterPro" id="IPR036397">
    <property type="entry name" value="RNaseH_sf"/>
</dbReference>
<evidence type="ECO:0000313" key="2">
    <source>
        <dbReference type="Proteomes" id="UP000000311"/>
    </source>
</evidence>
<dbReference type="InParanoid" id="E2A6M2"/>
<dbReference type="AlphaFoldDB" id="E2A6M2"/>
<accession>E2A6M2</accession>
<dbReference type="OrthoDB" id="9986793at2759"/>